<name>A0A7I7T6L5_9MYCO</name>
<organism evidence="1 2">
    <name type="scientific">Mycolicibacterium helvum</name>
    <dbReference type="NCBI Taxonomy" id="1534349"/>
    <lineage>
        <taxon>Bacteria</taxon>
        <taxon>Bacillati</taxon>
        <taxon>Actinomycetota</taxon>
        <taxon>Actinomycetes</taxon>
        <taxon>Mycobacteriales</taxon>
        <taxon>Mycobacteriaceae</taxon>
        <taxon>Mycolicibacterium</taxon>
    </lineage>
</organism>
<accession>A0A7I7T6L5</accession>
<keyword evidence="2" id="KW-1185">Reference proteome</keyword>
<gene>
    <name evidence="1" type="ORF">MHEL_21680</name>
</gene>
<sequence>MFEAIPRKAGTLIRHTLDLETDFGTWLTLSATVVPAHDAVLEQLLDNLEQAATGGRLSGPIGGPTVCD</sequence>
<proteinExistence type="predicted"/>
<dbReference type="KEGG" id="mhev:MHEL_21680"/>
<dbReference type="EMBL" id="AP022596">
    <property type="protein sequence ID" value="BBY63925.1"/>
    <property type="molecule type" value="Genomic_DNA"/>
</dbReference>
<evidence type="ECO:0000313" key="1">
    <source>
        <dbReference type="EMBL" id="BBY63925.1"/>
    </source>
</evidence>
<protein>
    <submittedName>
        <fullName evidence="1">Uncharacterized protein</fullName>
    </submittedName>
</protein>
<dbReference type="Proteomes" id="UP000467148">
    <property type="component" value="Chromosome"/>
</dbReference>
<reference evidence="1 2" key="1">
    <citation type="journal article" date="2019" name="Emerg. Microbes Infect.">
        <title>Comprehensive subspecies identification of 175 nontuberculous mycobacteria species based on 7547 genomic profiles.</title>
        <authorList>
            <person name="Matsumoto Y."/>
            <person name="Kinjo T."/>
            <person name="Motooka D."/>
            <person name="Nabeya D."/>
            <person name="Jung N."/>
            <person name="Uechi K."/>
            <person name="Horii T."/>
            <person name="Iida T."/>
            <person name="Fujita J."/>
            <person name="Nakamura S."/>
        </authorList>
    </citation>
    <scope>NUCLEOTIDE SEQUENCE [LARGE SCALE GENOMIC DNA]</scope>
    <source>
        <strain evidence="1 2">JCM 30396</strain>
    </source>
</reference>
<evidence type="ECO:0000313" key="2">
    <source>
        <dbReference type="Proteomes" id="UP000467148"/>
    </source>
</evidence>
<dbReference type="AlphaFoldDB" id="A0A7I7T6L5"/>